<feature type="domain" description="DUF7511" evidence="1">
    <location>
        <begin position="27"/>
        <end position="69"/>
    </location>
</feature>
<organism evidence="2 3">
    <name type="scientific">Halorubrum vacuolatum</name>
    <name type="common">Natronobacterium vacuolatum</name>
    <dbReference type="NCBI Taxonomy" id="63740"/>
    <lineage>
        <taxon>Archaea</taxon>
        <taxon>Methanobacteriati</taxon>
        <taxon>Methanobacteriota</taxon>
        <taxon>Stenosarchaea group</taxon>
        <taxon>Halobacteria</taxon>
        <taxon>Halobacteriales</taxon>
        <taxon>Haloferacaceae</taxon>
        <taxon>Halorubrum</taxon>
    </lineage>
</organism>
<dbReference type="AlphaFoldDB" id="A0A238Y212"/>
<evidence type="ECO:0000259" key="1">
    <source>
        <dbReference type="Pfam" id="PF24351"/>
    </source>
</evidence>
<protein>
    <recommendedName>
        <fullName evidence="1">DUF7511 domain-containing protein</fullName>
    </recommendedName>
</protein>
<gene>
    <name evidence="2" type="ORF">SAMN06264855_1287</name>
</gene>
<accession>A0A238Y212</accession>
<proteinExistence type="predicted"/>
<dbReference type="Pfam" id="PF24351">
    <property type="entry name" value="DUF7511"/>
    <property type="match status" value="1"/>
</dbReference>
<evidence type="ECO:0000313" key="3">
    <source>
        <dbReference type="Proteomes" id="UP000198397"/>
    </source>
</evidence>
<keyword evidence="3" id="KW-1185">Reference proteome</keyword>
<dbReference type="Proteomes" id="UP000198397">
    <property type="component" value="Unassembled WGS sequence"/>
</dbReference>
<dbReference type="EMBL" id="FZNQ01000028">
    <property type="protein sequence ID" value="SNR65012.1"/>
    <property type="molecule type" value="Genomic_DNA"/>
</dbReference>
<reference evidence="2 3" key="1">
    <citation type="submission" date="2017-06" db="EMBL/GenBank/DDBJ databases">
        <authorList>
            <person name="Kim H.J."/>
            <person name="Triplett B.A."/>
        </authorList>
    </citation>
    <scope>NUCLEOTIDE SEQUENCE [LARGE SCALE GENOMIC DNA]</scope>
    <source>
        <strain evidence="2 3">DSM 8800</strain>
    </source>
</reference>
<dbReference type="InterPro" id="IPR055933">
    <property type="entry name" value="DUF7511"/>
</dbReference>
<name>A0A238Y212_HALVU</name>
<evidence type="ECO:0000313" key="2">
    <source>
        <dbReference type="EMBL" id="SNR65012.1"/>
    </source>
</evidence>
<sequence length="69" mass="7561">MRKGSNDRVTDTDPSASVMQLDPMCLAIVEARESGPDLCTIYSTASEDSLVTTWISAHEGSYCALEDYR</sequence>